<accession>G7QD19</accession>
<dbReference type="RefSeq" id="WP_009179772.1">
    <property type="nucleotide sequence ID" value="NZ_CM001368.1"/>
</dbReference>
<evidence type="ECO:0000313" key="1">
    <source>
        <dbReference type="EMBL" id="EHJ46325.1"/>
    </source>
</evidence>
<reference evidence="2" key="1">
    <citation type="journal article" date="2015" name="Genome Announc.">
        <title>High-Quality Draft Genome Sequence of Desulfovibrio carbinoliphilus FW-101-2B, an Organic Acid-Oxidizing Sulfate-Reducing Bacterium Isolated from Uranium(VI)-Contaminated Groundwater.</title>
        <authorList>
            <person name="Ramsay B.D."/>
            <person name="Hwang C."/>
            <person name="Woo H.L."/>
            <person name="Carroll S.L."/>
            <person name="Lucas S."/>
            <person name="Han J."/>
            <person name="Lapidus A.L."/>
            <person name="Cheng J.F."/>
            <person name="Goodwin L.A."/>
            <person name="Pitluck S."/>
            <person name="Peters L."/>
            <person name="Chertkov O."/>
            <person name="Held B."/>
            <person name="Detter J.C."/>
            <person name="Han C.S."/>
            <person name="Tapia R."/>
            <person name="Land M.L."/>
            <person name="Hauser L.J."/>
            <person name="Kyrpides N.C."/>
            <person name="Ivanova N.N."/>
            <person name="Mikhailova N."/>
            <person name="Pagani I."/>
            <person name="Woyke T."/>
            <person name="Arkin A.P."/>
            <person name="Dehal P."/>
            <person name="Chivian D."/>
            <person name="Criddle C.S."/>
            <person name="Wu W."/>
            <person name="Chakraborty R."/>
            <person name="Hazen T.C."/>
            <person name="Fields M.W."/>
        </authorList>
    </citation>
    <scope>NUCLEOTIDE SEQUENCE [LARGE SCALE GENOMIC DNA]</scope>
    <source>
        <strain evidence="2">FW-101-2B</strain>
    </source>
</reference>
<keyword evidence="2" id="KW-1185">Reference proteome</keyword>
<dbReference type="EMBL" id="CM001368">
    <property type="protein sequence ID" value="EHJ46325.1"/>
    <property type="molecule type" value="Genomic_DNA"/>
</dbReference>
<dbReference type="AlphaFoldDB" id="G7QD19"/>
<evidence type="ECO:0000313" key="2">
    <source>
        <dbReference type="Proteomes" id="UP000004662"/>
    </source>
</evidence>
<dbReference type="HOGENOM" id="CLU_1254289_0_0_7"/>
<gene>
    <name evidence="1" type="ORF">DFW101_0308</name>
</gene>
<name>G7QD19_9BACT</name>
<dbReference type="Proteomes" id="UP000004662">
    <property type="component" value="Chromosome"/>
</dbReference>
<protein>
    <submittedName>
        <fullName evidence="1">Uncharacterized protein</fullName>
    </submittedName>
</protein>
<organism evidence="1 2">
    <name type="scientific">Solidesulfovibrio carbinoliphilus subsp. oakridgensis</name>
    <dbReference type="NCBI Taxonomy" id="694327"/>
    <lineage>
        <taxon>Bacteria</taxon>
        <taxon>Pseudomonadati</taxon>
        <taxon>Thermodesulfobacteriota</taxon>
        <taxon>Desulfovibrionia</taxon>
        <taxon>Desulfovibrionales</taxon>
        <taxon>Desulfovibrionaceae</taxon>
        <taxon>Solidesulfovibrio</taxon>
    </lineage>
</organism>
<sequence length="220" mass="25132">MDEYEIVGAGGPVSINKEYRILFPYNGKFCKVIRFCIAKDGSINFSPYVKGANQMALQKVNPDKKGNIHVEYGVGDITYKEDIKSNNILKVNYHASGIINHGNDRSKSKPIREITSEHELCMIILMHPLKMSLVDKINIKRSDMVTWFEIKEEYPIFTSITLTKHGVPPTFIPKGRLRWVQLLQFTTGQDMVGDMDLRFYFFEGNSGPWPTECGCLMQLT</sequence>
<proteinExistence type="predicted"/>